<dbReference type="Proteomes" id="UP001589867">
    <property type="component" value="Unassembled WGS sequence"/>
</dbReference>
<evidence type="ECO:0000256" key="7">
    <source>
        <dbReference type="RuleBase" id="RU363032"/>
    </source>
</evidence>
<dbReference type="PANTHER" id="PTHR43386">
    <property type="entry name" value="OLIGOPEPTIDE TRANSPORT SYSTEM PERMEASE PROTEIN APPC"/>
    <property type="match status" value="1"/>
</dbReference>
<feature type="transmembrane region" description="Helical" evidence="7">
    <location>
        <begin position="265"/>
        <end position="284"/>
    </location>
</feature>
<keyword evidence="10" id="KW-1185">Reference proteome</keyword>
<comment type="caution">
    <text evidence="9">The sequence shown here is derived from an EMBL/GenBank/DDBJ whole genome shotgun (WGS) entry which is preliminary data.</text>
</comment>
<dbReference type="PROSITE" id="PS50928">
    <property type="entry name" value="ABC_TM1"/>
    <property type="match status" value="1"/>
</dbReference>
<accession>A0ABV6M6G1</accession>
<dbReference type="InterPro" id="IPR035906">
    <property type="entry name" value="MetI-like_sf"/>
</dbReference>
<dbReference type="Pfam" id="PF00528">
    <property type="entry name" value="BPD_transp_1"/>
    <property type="match status" value="1"/>
</dbReference>
<name>A0ABV6M6G1_9ACTN</name>
<feature type="transmembrane region" description="Helical" evidence="7">
    <location>
        <begin position="134"/>
        <end position="155"/>
    </location>
</feature>
<protein>
    <submittedName>
        <fullName evidence="9">ABC transporter permease</fullName>
    </submittedName>
</protein>
<keyword evidence="5 7" id="KW-1133">Transmembrane helix</keyword>
<evidence type="ECO:0000259" key="8">
    <source>
        <dbReference type="PROSITE" id="PS50928"/>
    </source>
</evidence>
<evidence type="ECO:0000256" key="5">
    <source>
        <dbReference type="ARBA" id="ARBA00022989"/>
    </source>
</evidence>
<feature type="domain" description="ABC transmembrane type-1" evidence="8">
    <location>
        <begin position="95"/>
        <end position="284"/>
    </location>
</feature>
<organism evidence="9 10">
    <name type="scientific">Phytohabitans kaempferiae</name>
    <dbReference type="NCBI Taxonomy" id="1620943"/>
    <lineage>
        <taxon>Bacteria</taxon>
        <taxon>Bacillati</taxon>
        <taxon>Actinomycetota</taxon>
        <taxon>Actinomycetes</taxon>
        <taxon>Micromonosporales</taxon>
        <taxon>Micromonosporaceae</taxon>
    </lineage>
</organism>
<dbReference type="PANTHER" id="PTHR43386:SF1">
    <property type="entry name" value="D,D-DIPEPTIDE TRANSPORT SYSTEM PERMEASE PROTEIN DDPC-RELATED"/>
    <property type="match status" value="1"/>
</dbReference>
<comment type="similarity">
    <text evidence="7">Belongs to the binding-protein-dependent transport system permease family.</text>
</comment>
<evidence type="ECO:0000256" key="4">
    <source>
        <dbReference type="ARBA" id="ARBA00022692"/>
    </source>
</evidence>
<dbReference type="SUPFAM" id="SSF161098">
    <property type="entry name" value="MetI-like"/>
    <property type="match status" value="1"/>
</dbReference>
<dbReference type="EMBL" id="JBHLUH010000042">
    <property type="protein sequence ID" value="MFC0530287.1"/>
    <property type="molecule type" value="Genomic_DNA"/>
</dbReference>
<gene>
    <name evidence="9" type="ORF">ACFFIA_21720</name>
</gene>
<keyword evidence="3" id="KW-1003">Cell membrane</keyword>
<keyword evidence="2 7" id="KW-0813">Transport</keyword>
<evidence type="ECO:0000256" key="2">
    <source>
        <dbReference type="ARBA" id="ARBA00022448"/>
    </source>
</evidence>
<comment type="subcellular location">
    <subcellularLocation>
        <location evidence="1 7">Cell membrane</location>
        <topology evidence="1 7">Multi-pass membrane protein</topology>
    </subcellularLocation>
</comment>
<reference evidence="9 10" key="1">
    <citation type="submission" date="2024-09" db="EMBL/GenBank/DDBJ databases">
        <authorList>
            <person name="Sun Q."/>
            <person name="Mori K."/>
        </authorList>
    </citation>
    <scope>NUCLEOTIDE SEQUENCE [LARGE SCALE GENOMIC DNA]</scope>
    <source>
        <strain evidence="9 10">TBRC 3947</strain>
    </source>
</reference>
<keyword evidence="6 7" id="KW-0472">Membrane</keyword>
<dbReference type="Gene3D" id="1.10.3720.10">
    <property type="entry name" value="MetI-like"/>
    <property type="match status" value="1"/>
</dbReference>
<dbReference type="RefSeq" id="WP_377253446.1">
    <property type="nucleotide sequence ID" value="NZ_JBHLUH010000042.1"/>
</dbReference>
<feature type="transmembrane region" description="Helical" evidence="7">
    <location>
        <begin position="33"/>
        <end position="52"/>
    </location>
</feature>
<evidence type="ECO:0000256" key="3">
    <source>
        <dbReference type="ARBA" id="ARBA00022475"/>
    </source>
</evidence>
<dbReference type="InterPro" id="IPR000515">
    <property type="entry name" value="MetI-like"/>
</dbReference>
<keyword evidence="4 7" id="KW-0812">Transmembrane</keyword>
<evidence type="ECO:0000313" key="9">
    <source>
        <dbReference type="EMBL" id="MFC0530287.1"/>
    </source>
</evidence>
<dbReference type="Pfam" id="PF12911">
    <property type="entry name" value="OppC_N"/>
    <property type="match status" value="1"/>
</dbReference>
<evidence type="ECO:0000256" key="1">
    <source>
        <dbReference type="ARBA" id="ARBA00004651"/>
    </source>
</evidence>
<evidence type="ECO:0000313" key="10">
    <source>
        <dbReference type="Proteomes" id="UP001589867"/>
    </source>
</evidence>
<evidence type="ECO:0000256" key="6">
    <source>
        <dbReference type="ARBA" id="ARBA00023136"/>
    </source>
</evidence>
<dbReference type="InterPro" id="IPR025966">
    <property type="entry name" value="OppC_N"/>
</dbReference>
<dbReference type="InterPro" id="IPR050366">
    <property type="entry name" value="BP-dependent_transpt_permease"/>
</dbReference>
<proteinExistence type="inferred from homology"/>
<feature type="transmembrane region" description="Helical" evidence="7">
    <location>
        <begin position="97"/>
        <end position="122"/>
    </location>
</feature>
<sequence length="315" mass="34445">MTESTAPLTPLPIAAPRRDHLLRRLLRHRSSRIGLIMLSGFFAVIVFGPLLVAGSPTSDPHYQNLGESLQPPSASHWLGTDLLGRDELVRLVIGARYTILIGIGAVVVGILIGVPLGALSGFYRGWVDLLVQRLIDIVLAFPHFLLALALVAVLGPGLRNLIIAVALASFPRFVRLVRASVLSVREQPFTEAARALGVSERRVLWRHVLPNSLTPVIVQAPLELGSAILTASGLGFLGLGVRQPTPEWGTMLGESRDLIFSNPRMLTYPGLCILAAILAFNLLGDGMRDVLDPRLRSRKRLPRRLRRRLPRKAGR</sequence>
<dbReference type="CDD" id="cd06261">
    <property type="entry name" value="TM_PBP2"/>
    <property type="match status" value="1"/>
</dbReference>